<keyword evidence="4" id="KW-0479">Metal-binding</keyword>
<dbReference type="InterPro" id="IPR013087">
    <property type="entry name" value="Znf_C2H2_type"/>
</dbReference>
<dbReference type="GO" id="GO:0003676">
    <property type="term" value="F:nucleic acid binding"/>
    <property type="evidence" value="ECO:0007669"/>
    <property type="project" value="InterPro"/>
</dbReference>
<dbReference type="Gene3D" id="3.30.420.10">
    <property type="entry name" value="Ribonuclease H-like superfamily/Ribonuclease H"/>
    <property type="match status" value="1"/>
</dbReference>
<dbReference type="InterPro" id="IPR047021">
    <property type="entry name" value="REXO1/3/4-like"/>
</dbReference>
<keyword evidence="4" id="KW-0863">Zinc-finger</keyword>
<dbReference type="GO" id="GO:0008270">
    <property type="term" value="F:zinc ion binding"/>
    <property type="evidence" value="ECO:0007669"/>
    <property type="project" value="UniProtKB-KW"/>
</dbReference>
<dbReference type="PANTHER" id="PTHR12801:SF114">
    <property type="entry name" value="EXONUCLEASE, PUTATIVE (AFU_ORTHOLOGUE AFUA_7G00870)-RELATED"/>
    <property type="match status" value="1"/>
</dbReference>
<keyword evidence="3 7" id="KW-0269">Exonuclease</keyword>
<feature type="region of interest" description="Disordered" evidence="5">
    <location>
        <begin position="324"/>
        <end position="349"/>
    </location>
</feature>
<organism evidence="7 8">
    <name type="scientific">Penicillium fimorum</name>
    <dbReference type="NCBI Taxonomy" id="1882269"/>
    <lineage>
        <taxon>Eukaryota</taxon>
        <taxon>Fungi</taxon>
        <taxon>Dikarya</taxon>
        <taxon>Ascomycota</taxon>
        <taxon>Pezizomycotina</taxon>
        <taxon>Eurotiomycetes</taxon>
        <taxon>Eurotiomycetidae</taxon>
        <taxon>Eurotiales</taxon>
        <taxon>Aspergillaceae</taxon>
        <taxon>Penicillium</taxon>
    </lineage>
</organism>
<evidence type="ECO:0000313" key="8">
    <source>
        <dbReference type="Proteomes" id="UP001149954"/>
    </source>
</evidence>
<keyword evidence="2" id="KW-0378">Hydrolase</keyword>
<dbReference type="CDD" id="cd06137">
    <property type="entry name" value="DEDDh_RNase"/>
    <property type="match status" value="1"/>
</dbReference>
<feature type="region of interest" description="Disordered" evidence="5">
    <location>
        <begin position="254"/>
        <end position="276"/>
    </location>
</feature>
<evidence type="ECO:0000256" key="3">
    <source>
        <dbReference type="ARBA" id="ARBA00022839"/>
    </source>
</evidence>
<evidence type="ECO:0000256" key="2">
    <source>
        <dbReference type="ARBA" id="ARBA00022801"/>
    </source>
</evidence>
<keyword evidence="8" id="KW-1185">Reference proteome</keyword>
<accession>A0A9W9Y618</accession>
<keyword evidence="1" id="KW-0540">Nuclease</keyword>
<dbReference type="GO" id="GO:0004527">
    <property type="term" value="F:exonuclease activity"/>
    <property type="evidence" value="ECO:0007669"/>
    <property type="project" value="UniProtKB-KW"/>
</dbReference>
<evidence type="ECO:0000256" key="4">
    <source>
        <dbReference type="PROSITE-ProRule" id="PRU00042"/>
    </source>
</evidence>
<dbReference type="SMART" id="SM00479">
    <property type="entry name" value="EXOIII"/>
    <property type="match status" value="1"/>
</dbReference>
<dbReference type="GO" id="GO:0000027">
    <property type="term" value="P:ribosomal large subunit assembly"/>
    <property type="evidence" value="ECO:0007669"/>
    <property type="project" value="TreeGrafter"/>
</dbReference>
<evidence type="ECO:0000256" key="5">
    <source>
        <dbReference type="SAM" id="MobiDB-lite"/>
    </source>
</evidence>
<dbReference type="Gene3D" id="3.30.160.60">
    <property type="entry name" value="Classic Zinc Finger"/>
    <property type="match status" value="1"/>
</dbReference>
<reference evidence="7" key="2">
    <citation type="journal article" date="2023" name="IMA Fungus">
        <title>Comparative genomic study of the Penicillium genus elucidates a diverse pangenome and 15 lateral gene transfer events.</title>
        <authorList>
            <person name="Petersen C."/>
            <person name="Sorensen T."/>
            <person name="Nielsen M.R."/>
            <person name="Sondergaard T.E."/>
            <person name="Sorensen J.L."/>
            <person name="Fitzpatrick D.A."/>
            <person name="Frisvad J.C."/>
            <person name="Nielsen K.L."/>
        </authorList>
    </citation>
    <scope>NUCLEOTIDE SEQUENCE</scope>
    <source>
        <strain evidence="7">IBT 29495</strain>
    </source>
</reference>
<evidence type="ECO:0000259" key="6">
    <source>
        <dbReference type="PROSITE" id="PS50157"/>
    </source>
</evidence>
<evidence type="ECO:0000313" key="7">
    <source>
        <dbReference type="EMBL" id="KAJ5520028.1"/>
    </source>
</evidence>
<dbReference type="AlphaFoldDB" id="A0A9W9Y618"/>
<dbReference type="InterPro" id="IPR013520">
    <property type="entry name" value="Ribonucl_H"/>
</dbReference>
<feature type="compositionally biased region" description="Polar residues" evidence="5">
    <location>
        <begin position="128"/>
        <end position="140"/>
    </location>
</feature>
<proteinExistence type="predicted"/>
<dbReference type="EMBL" id="JAPWDS010000001">
    <property type="protein sequence ID" value="KAJ5520028.1"/>
    <property type="molecule type" value="Genomic_DNA"/>
</dbReference>
<dbReference type="PANTHER" id="PTHR12801">
    <property type="entry name" value="RNA EXONUCLEASE REXO1 / RECO3 FAMILY MEMBER-RELATED"/>
    <property type="match status" value="1"/>
</dbReference>
<protein>
    <submittedName>
        <fullName evidence="7">Exonuclease RNase T/DNA polymerase III</fullName>
    </submittedName>
</protein>
<dbReference type="InterPro" id="IPR036397">
    <property type="entry name" value="RNaseH_sf"/>
</dbReference>
<dbReference type="GO" id="GO:0005634">
    <property type="term" value="C:nucleus"/>
    <property type="evidence" value="ECO:0007669"/>
    <property type="project" value="TreeGrafter"/>
</dbReference>
<comment type="caution">
    <text evidence="7">The sequence shown here is derived from an EMBL/GenBank/DDBJ whole genome shotgun (WGS) entry which is preliminary data.</text>
</comment>
<sequence>MTRDHVKCGVYSCTVCKGRHFQSEQGFNDHVKTVHNIFSCPKCDQIFVARDDLVRHKNDAGHGKPAFGVKSAFWPTFMSEETDISSVQAPMQLHRQSSQARPSIGQHCEPPTQTHPPAETRRQAPAPTHQQSPKQLHQTRSQVLQPSPQVQPQPHVVRSQPYLPPSEYQVFPAPVAVLEGQTQLARIQEGIQAEIQHAAAQADQAQARMFQSPVNVGQLPMEVCQAPSEVYERRRQVYHTPIQGYRPFSQGYQPQLQAHQSQMQVPPQSASQSPEHHIQSLVRYFHLPQHHSRPPVQDLESTEEDSQPQMQPFENQMQFPQLPAQTSTTPLQGRTQATQVLSPPTHLSAQNTTTAVTNNTSSSLPMQPAPSTKGFPLIYDKTRYNWTNLDPPEQTLLHRYILGRCHPVQRLQHQGYHVPSIIDTRACLQLGKPHQIHNFARSSMRRKAIVIDCDMVETTRFTTELAFIVAIDFLTGEVLINSYVAPTAPVTNWLTPVSGITQEKMDAAISEGKAFNSNHDARNALKNFLDHDTVLIGHALHHDLRTLSLIHGRIVDTALVTAEAVFSHYSSKSMLPRIWGLKQLARELLDIEMQNRGEGHDSLEDTSVTREILIWCLRSPECLRAWAEKTRSENEKIREQRKKNFANAAN</sequence>
<dbReference type="Proteomes" id="UP001149954">
    <property type="component" value="Unassembled WGS sequence"/>
</dbReference>
<feature type="domain" description="C2H2-type" evidence="6">
    <location>
        <begin position="38"/>
        <end position="62"/>
    </location>
</feature>
<dbReference type="InterPro" id="IPR012337">
    <property type="entry name" value="RNaseH-like_sf"/>
</dbReference>
<evidence type="ECO:0000256" key="1">
    <source>
        <dbReference type="ARBA" id="ARBA00022722"/>
    </source>
</evidence>
<dbReference type="SUPFAM" id="SSF53098">
    <property type="entry name" value="Ribonuclease H-like"/>
    <property type="match status" value="1"/>
</dbReference>
<reference evidence="7" key="1">
    <citation type="submission" date="2022-12" db="EMBL/GenBank/DDBJ databases">
        <authorList>
            <person name="Petersen C."/>
        </authorList>
    </citation>
    <scope>NUCLEOTIDE SEQUENCE</scope>
    <source>
        <strain evidence="7">IBT 29495</strain>
    </source>
</reference>
<feature type="compositionally biased region" description="Low complexity" evidence="5">
    <location>
        <begin position="141"/>
        <end position="161"/>
    </location>
</feature>
<dbReference type="Pfam" id="PF00929">
    <property type="entry name" value="RNase_T"/>
    <property type="match status" value="1"/>
</dbReference>
<keyword evidence="4" id="KW-0862">Zinc</keyword>
<dbReference type="PROSITE" id="PS50157">
    <property type="entry name" value="ZINC_FINGER_C2H2_2"/>
    <property type="match status" value="1"/>
</dbReference>
<dbReference type="PROSITE" id="PS00028">
    <property type="entry name" value="ZINC_FINGER_C2H2_1"/>
    <property type="match status" value="1"/>
</dbReference>
<dbReference type="SMART" id="SM00355">
    <property type="entry name" value="ZnF_C2H2"/>
    <property type="match status" value="2"/>
</dbReference>
<dbReference type="OrthoDB" id="16516at2759"/>
<name>A0A9W9Y618_9EURO</name>
<feature type="region of interest" description="Disordered" evidence="5">
    <location>
        <begin position="91"/>
        <end position="161"/>
    </location>
</feature>
<gene>
    <name evidence="7" type="ORF">N7463_000481</name>
</gene>
<dbReference type="GO" id="GO:0006364">
    <property type="term" value="P:rRNA processing"/>
    <property type="evidence" value="ECO:0007669"/>
    <property type="project" value="TreeGrafter"/>
</dbReference>
<feature type="compositionally biased region" description="Polar residues" evidence="5">
    <location>
        <begin position="91"/>
        <end position="101"/>
    </location>
</feature>
<feature type="compositionally biased region" description="Polar residues" evidence="5">
    <location>
        <begin position="254"/>
        <end position="273"/>
    </location>
</feature>